<dbReference type="AlphaFoldDB" id="A0A814ZZU3"/>
<evidence type="ECO:0000256" key="2">
    <source>
        <dbReference type="ARBA" id="ARBA00022692"/>
    </source>
</evidence>
<evidence type="ECO:0000256" key="1">
    <source>
        <dbReference type="ARBA" id="ARBA00004370"/>
    </source>
</evidence>
<feature type="transmembrane region" description="Helical" evidence="6">
    <location>
        <begin position="41"/>
        <end position="63"/>
    </location>
</feature>
<comment type="caution">
    <text evidence="8">The sequence shown here is derived from an EMBL/GenBank/DDBJ whole genome shotgun (WGS) entry which is preliminary data.</text>
</comment>
<dbReference type="SUPFAM" id="SSF81321">
    <property type="entry name" value="Family A G protein-coupled receptor-like"/>
    <property type="match status" value="1"/>
</dbReference>
<protein>
    <recommendedName>
        <fullName evidence="7">G-protein coupled receptors family 1 profile domain-containing protein</fullName>
    </recommendedName>
</protein>
<dbReference type="GO" id="GO:0016020">
    <property type="term" value="C:membrane"/>
    <property type="evidence" value="ECO:0007669"/>
    <property type="project" value="UniProtKB-SubCell"/>
</dbReference>
<feature type="transmembrane region" description="Helical" evidence="6">
    <location>
        <begin position="116"/>
        <end position="134"/>
    </location>
</feature>
<evidence type="ECO:0000256" key="4">
    <source>
        <dbReference type="ARBA" id="ARBA00023136"/>
    </source>
</evidence>
<keyword evidence="3 6" id="KW-1133">Transmembrane helix</keyword>
<gene>
    <name evidence="8" type="ORF">EDS130_LOCUS27825</name>
</gene>
<dbReference type="PANTHER" id="PTHR46641">
    <property type="entry name" value="FMRFAMIDE RECEPTOR-RELATED"/>
    <property type="match status" value="1"/>
</dbReference>
<reference evidence="8" key="1">
    <citation type="submission" date="2021-02" db="EMBL/GenBank/DDBJ databases">
        <authorList>
            <person name="Nowell W R."/>
        </authorList>
    </citation>
    <scope>NUCLEOTIDE SEQUENCE</scope>
</reference>
<dbReference type="Pfam" id="PF00001">
    <property type="entry name" value="7tm_1"/>
    <property type="match status" value="1"/>
</dbReference>
<dbReference type="InterPro" id="IPR017452">
    <property type="entry name" value="GPCR_Rhodpsn_7TM"/>
</dbReference>
<dbReference type="EMBL" id="CAJNOJ010000178">
    <property type="protein sequence ID" value="CAF1248207.1"/>
    <property type="molecule type" value="Genomic_DNA"/>
</dbReference>
<feature type="transmembrane region" description="Helical" evidence="6">
    <location>
        <begin position="274"/>
        <end position="296"/>
    </location>
</feature>
<evidence type="ECO:0000256" key="3">
    <source>
        <dbReference type="ARBA" id="ARBA00022989"/>
    </source>
</evidence>
<proteinExistence type="predicted"/>
<keyword evidence="4 6" id="KW-0472">Membrane</keyword>
<feature type="transmembrane region" description="Helical" evidence="6">
    <location>
        <begin position="219"/>
        <end position="247"/>
    </location>
</feature>
<accession>A0A814ZZU3</accession>
<dbReference type="PANTHER" id="PTHR46641:SF2">
    <property type="entry name" value="FMRFAMIDE RECEPTOR"/>
    <property type="match status" value="1"/>
</dbReference>
<evidence type="ECO:0000256" key="5">
    <source>
        <dbReference type="SAM" id="MobiDB-lite"/>
    </source>
</evidence>
<feature type="domain" description="G-protein coupled receptors family 1 profile" evidence="7">
    <location>
        <begin position="54"/>
        <end position="330"/>
    </location>
</feature>
<organism evidence="8 9">
    <name type="scientific">Adineta ricciae</name>
    <name type="common">Rotifer</name>
    <dbReference type="NCBI Taxonomy" id="249248"/>
    <lineage>
        <taxon>Eukaryota</taxon>
        <taxon>Metazoa</taxon>
        <taxon>Spiralia</taxon>
        <taxon>Gnathifera</taxon>
        <taxon>Rotifera</taxon>
        <taxon>Eurotatoria</taxon>
        <taxon>Bdelloidea</taxon>
        <taxon>Adinetida</taxon>
        <taxon>Adinetidae</taxon>
        <taxon>Adineta</taxon>
    </lineage>
</organism>
<dbReference type="PROSITE" id="PS00237">
    <property type="entry name" value="G_PROTEIN_RECEP_F1_1"/>
    <property type="match status" value="1"/>
</dbReference>
<dbReference type="OrthoDB" id="10023661at2759"/>
<evidence type="ECO:0000259" key="7">
    <source>
        <dbReference type="PROSITE" id="PS50262"/>
    </source>
</evidence>
<evidence type="ECO:0000256" key="6">
    <source>
        <dbReference type="SAM" id="Phobius"/>
    </source>
</evidence>
<feature type="transmembrane region" description="Helical" evidence="6">
    <location>
        <begin position="155"/>
        <end position="174"/>
    </location>
</feature>
<keyword evidence="2 6" id="KW-0812">Transmembrane</keyword>
<comment type="subcellular location">
    <subcellularLocation>
        <location evidence="1">Membrane</location>
    </subcellularLocation>
</comment>
<evidence type="ECO:0000313" key="9">
    <source>
        <dbReference type="Proteomes" id="UP000663852"/>
    </source>
</evidence>
<dbReference type="InterPro" id="IPR000276">
    <property type="entry name" value="GPCR_Rhodpsn"/>
</dbReference>
<evidence type="ECO:0000313" key="8">
    <source>
        <dbReference type="EMBL" id="CAF1248207.1"/>
    </source>
</evidence>
<dbReference type="Proteomes" id="UP000663852">
    <property type="component" value="Unassembled WGS sequence"/>
</dbReference>
<name>A0A814ZZU3_ADIRI</name>
<dbReference type="Gene3D" id="1.20.1070.10">
    <property type="entry name" value="Rhodopsin 7-helix transmembrane proteins"/>
    <property type="match status" value="1"/>
</dbReference>
<feature type="compositionally biased region" description="Low complexity" evidence="5">
    <location>
        <begin position="397"/>
        <end position="409"/>
    </location>
</feature>
<feature type="region of interest" description="Disordered" evidence="5">
    <location>
        <begin position="377"/>
        <end position="415"/>
    </location>
</feature>
<dbReference type="GO" id="GO:0004930">
    <property type="term" value="F:G protein-coupled receptor activity"/>
    <property type="evidence" value="ECO:0007669"/>
    <property type="project" value="InterPro"/>
</dbReference>
<dbReference type="InterPro" id="IPR052954">
    <property type="entry name" value="GPCR-Ligand_Int"/>
</dbReference>
<dbReference type="PROSITE" id="PS50262">
    <property type="entry name" value="G_PROTEIN_RECEP_F1_2"/>
    <property type="match status" value="1"/>
</dbReference>
<sequence>MFDSLGKNDSSTFNITSAIGKTTYNNWCSSLTSSVYLYGHLIPGIALFVFGLTFNPIALYYFATSRNFRRSAYSYYFSAIAVVDLVRLTLWCLFFLLDFKIFKLNFRPFECPIQLFTESVASSISAWLAVSLTVERCLVIYKPLQTLTDTRGKRALRLIFCVVLLSCLVNSLVLQPGFYVKRAYRENSHSIVCHYEQSPTANVTLIKQSSFLTPNAKRIYLLIIVIFRVAVPFVLLFTANIVLFISVRQSRQDSSKHSSSLLIRHGHHRSVTPMIFFSSCILLLTISPRYLLQFYLNFYQRLPDCSLTHFAPHILKTLELFNYASNVFVSIVSGKHGRYELFNMLMCRTVPTQTLRFTTPSRLVGLSAPNSLLASKSSYQRRTNPKRNQRNQQSEKLLLPNLNHLNSNSYHDQYQ</sequence>
<feature type="transmembrane region" description="Helical" evidence="6">
    <location>
        <begin position="75"/>
        <end position="96"/>
    </location>
</feature>